<organism evidence="1 2">
    <name type="scientific">Symbiodinium necroappetens</name>
    <dbReference type="NCBI Taxonomy" id="1628268"/>
    <lineage>
        <taxon>Eukaryota</taxon>
        <taxon>Sar</taxon>
        <taxon>Alveolata</taxon>
        <taxon>Dinophyceae</taxon>
        <taxon>Suessiales</taxon>
        <taxon>Symbiodiniaceae</taxon>
        <taxon>Symbiodinium</taxon>
    </lineage>
</organism>
<dbReference type="EMBL" id="CAJNJA010024585">
    <property type="protein sequence ID" value="CAE7528559.1"/>
    <property type="molecule type" value="Genomic_DNA"/>
</dbReference>
<name>A0A812TLT9_9DINO</name>
<gene>
    <name evidence="1" type="ORF">SNEC2469_LOCUS15159</name>
</gene>
<proteinExistence type="predicted"/>
<keyword evidence="2" id="KW-1185">Reference proteome</keyword>
<comment type="caution">
    <text evidence="1">The sequence shown here is derived from an EMBL/GenBank/DDBJ whole genome shotgun (WGS) entry which is preliminary data.</text>
</comment>
<evidence type="ECO:0000313" key="1">
    <source>
        <dbReference type="EMBL" id="CAE7528559.1"/>
    </source>
</evidence>
<protein>
    <submittedName>
        <fullName evidence="1">Uncharacterized protein</fullName>
    </submittedName>
</protein>
<sequence length="546" mass="59782">MGDFENRASAFISQQDEQLQPVLREVLQLSRLAVGASTGSSELSALAAKVRQLAASSTAAAPLLAAVDLHGLGECVARLPGRSVHTLCHCILNYTLSMCEMLTEDICEAFRRVVEIRSCQAVARRFQDTDFAPLLDGNEQWRAELDCWRALLAPFPWTNARASVMSQVLAAADLSEPLTMHPQLVRSFEILRCLGADLLDNDTKGSVARLQRHGEKLACWASTEITENTLLAYRQSVGRKESDVVSLKPAEAAEEAAQARGALDAAAKKLGFVPSALRGRVPTLALVRLAARVLREVDEAALPPAGQALARQLVGPKQPDPAIRNSILQFLLRVAQEFLTRATSKPKTLCLNFELLAGGSPSMQLLRDLETHPSAQLVLNNMALSELLQVMSRILEAHRMVHGEKELPHEALRRWSSRTAAAAVPPRELASLSADLEDFLKQNHAARLADLDESLASCAMRALNCLGEGGGRDGVRRRSRGVLALQLRRLRILRQCRTLKSRAGARATNCLILSKPSHTKSADRQGEGRWHRPDLQCRTCIRSIFG</sequence>
<accession>A0A812TLT9</accession>
<evidence type="ECO:0000313" key="2">
    <source>
        <dbReference type="Proteomes" id="UP000601435"/>
    </source>
</evidence>
<reference evidence="1" key="1">
    <citation type="submission" date="2021-02" db="EMBL/GenBank/DDBJ databases">
        <authorList>
            <person name="Dougan E. K."/>
            <person name="Rhodes N."/>
            <person name="Thang M."/>
            <person name="Chan C."/>
        </authorList>
    </citation>
    <scope>NUCLEOTIDE SEQUENCE</scope>
</reference>
<dbReference type="OrthoDB" id="446516at2759"/>
<dbReference type="Proteomes" id="UP000601435">
    <property type="component" value="Unassembled WGS sequence"/>
</dbReference>
<dbReference type="AlphaFoldDB" id="A0A812TLT9"/>